<accession>A0A9Q4EXP3</accession>
<dbReference type="RefSeq" id="WP_004840094.1">
    <property type="nucleotide sequence ID" value="NZ_CABKQB010000014.1"/>
</dbReference>
<dbReference type="AlphaFoldDB" id="A0A9Q4EXP3"/>
<evidence type="ECO:0000313" key="2">
    <source>
        <dbReference type="Proteomes" id="UP001079535"/>
    </source>
</evidence>
<dbReference type="EMBL" id="JAPRAY010000003">
    <property type="protein sequence ID" value="MCZ0666489.1"/>
    <property type="molecule type" value="Genomic_DNA"/>
</dbReference>
<comment type="caution">
    <text evidence="1">The sequence shown here is derived from an EMBL/GenBank/DDBJ whole genome shotgun (WGS) entry which is preliminary data.</text>
</comment>
<evidence type="ECO:0000313" key="1">
    <source>
        <dbReference type="EMBL" id="MCZ0666489.1"/>
    </source>
</evidence>
<reference evidence="1" key="1">
    <citation type="submission" date="2022-11" db="EMBL/GenBank/DDBJ databases">
        <title>Temperate bacteriophages infecting mucin-degrading bacterium Ruminococcus gnavus from the human gut.</title>
        <authorList>
            <person name="Buttimer C."/>
        </authorList>
    </citation>
    <scope>NUCLEOTIDE SEQUENCE</scope>
    <source>
        <strain evidence="1">CCUG 49994</strain>
    </source>
</reference>
<proteinExistence type="predicted"/>
<dbReference type="Proteomes" id="UP001079535">
    <property type="component" value="Unassembled WGS sequence"/>
</dbReference>
<organism evidence="1 2">
    <name type="scientific">Mediterraneibacter gnavus</name>
    <name type="common">Ruminococcus gnavus</name>
    <dbReference type="NCBI Taxonomy" id="33038"/>
    <lineage>
        <taxon>Bacteria</taxon>
        <taxon>Bacillati</taxon>
        <taxon>Bacillota</taxon>
        <taxon>Clostridia</taxon>
        <taxon>Lachnospirales</taxon>
        <taxon>Lachnospiraceae</taxon>
        <taxon>Mediterraneibacter</taxon>
    </lineage>
</organism>
<gene>
    <name evidence="1" type="ORF">OZZ17_02915</name>
</gene>
<dbReference type="GeneID" id="57432422"/>
<protein>
    <submittedName>
        <fullName evidence="1">Uncharacterized protein</fullName>
    </submittedName>
</protein>
<name>A0A9Q4EXP3_MEDGN</name>
<sequence>METCESPNQNDFNSIELRASSISFKIDNCSYLNLQNKIVSILNESNVTVEDLDNLIQFLTDSKKTATLKF</sequence>